<feature type="region of interest" description="Disordered" evidence="1">
    <location>
        <begin position="1"/>
        <end position="25"/>
    </location>
</feature>
<proteinExistence type="predicted"/>
<sequence length="128" mass="13957">MLTITSASAVDGDERATSTGGPDSGAICTSGGSWSQACFYHEGDWFGVRDTYEDGLSAVIEWFLQVPTTGEKVRSGRIWNPDGVDAGWRSKNKDFTEGYYVNFRACRGSYSRLNVQAGSCSPWHAKKA</sequence>
<dbReference type="Proteomes" id="UP000653308">
    <property type="component" value="Unassembled WGS sequence"/>
</dbReference>
<dbReference type="EMBL" id="BMWE01000004">
    <property type="protein sequence ID" value="GGY12516.1"/>
    <property type="molecule type" value="Genomic_DNA"/>
</dbReference>
<evidence type="ECO:0000256" key="1">
    <source>
        <dbReference type="SAM" id="MobiDB-lite"/>
    </source>
</evidence>
<protein>
    <submittedName>
        <fullName evidence="2">Uncharacterized protein</fullName>
    </submittedName>
</protein>
<organism evidence="2 3">
    <name type="scientific">Streptomyces djakartensis</name>
    <dbReference type="NCBI Taxonomy" id="68193"/>
    <lineage>
        <taxon>Bacteria</taxon>
        <taxon>Bacillati</taxon>
        <taxon>Actinomycetota</taxon>
        <taxon>Actinomycetes</taxon>
        <taxon>Kitasatosporales</taxon>
        <taxon>Streptomycetaceae</taxon>
        <taxon>Streptomyces</taxon>
    </lineage>
</organism>
<reference evidence="3" key="1">
    <citation type="journal article" date="2019" name="Int. J. Syst. Evol. Microbiol.">
        <title>The Global Catalogue of Microorganisms (GCM) 10K type strain sequencing project: providing services to taxonomists for standard genome sequencing and annotation.</title>
        <authorList>
            <consortium name="The Broad Institute Genomics Platform"/>
            <consortium name="The Broad Institute Genome Sequencing Center for Infectious Disease"/>
            <person name="Wu L."/>
            <person name="Ma J."/>
        </authorList>
    </citation>
    <scope>NUCLEOTIDE SEQUENCE [LARGE SCALE GENOMIC DNA]</scope>
    <source>
        <strain evidence="3">JCM 4957</strain>
    </source>
</reference>
<gene>
    <name evidence="2" type="ORF">GCM10010384_17240</name>
</gene>
<keyword evidence="3" id="KW-1185">Reference proteome</keyword>
<evidence type="ECO:0000313" key="2">
    <source>
        <dbReference type="EMBL" id="GGY12516.1"/>
    </source>
</evidence>
<accession>A0ABQ2ZGY9</accession>
<comment type="caution">
    <text evidence="2">The sequence shown here is derived from an EMBL/GenBank/DDBJ whole genome shotgun (WGS) entry which is preliminary data.</text>
</comment>
<evidence type="ECO:0000313" key="3">
    <source>
        <dbReference type="Proteomes" id="UP000653308"/>
    </source>
</evidence>
<name>A0ABQ2ZGY9_9ACTN</name>